<dbReference type="SUPFAM" id="SSF52540">
    <property type="entry name" value="P-loop containing nucleoside triphosphate hydrolases"/>
    <property type="match status" value="1"/>
</dbReference>
<proteinExistence type="predicted"/>
<dbReference type="OrthoDB" id="10064318at2759"/>
<dbReference type="RefSeq" id="XP_022629123.1">
    <property type="nucleotide sequence ID" value="XM_022771973.1"/>
</dbReference>
<accession>A0A0C7MYQ7</accession>
<dbReference type="HOGENOM" id="CLU_019060_0_0_1"/>
<dbReference type="GeneID" id="34686384"/>
<dbReference type="EMBL" id="LN736365">
    <property type="protein sequence ID" value="CEP62901.1"/>
    <property type="molecule type" value="Genomic_DNA"/>
</dbReference>
<sequence>MTSSTPKKSVRLATLLNGFRSQNQVHKEERQPEVAAEDFLDSIENSTVIDSEGLWVTEDSSPLKTSNDGKISAFNDDERTSDCEIVEELRPSKVSLKDLLSGKDKTGRLKTVDTAEIINDVHTTKVNDPNKNREAHERIVSALDSAKKTTVRDLFGGSKKKLRETSANELPAVSKTRRSLKRAHEASKAASLETPLPKFQRISLLGDEIPHRPLTLSKKAQNLNHNDVVESPGIFRSLIHLASSQQEDRIQNISITNKTQNESLWTDEFSPQNLENVILEDELKSQVDRWLRMAFEKLRRMTTRNKLSKKKFDIDGMDMFIVDDGNDDVSDQMEEFVPLLILFGEAVGKNTLLKAIMNDVSGQIFEINSSGNRSKKDFLDSLLEFSTSHYVKNKGSKGIILFDDVDILFRERDKLFWVTVERLLMASRRPVVLVCRDLSFIPFNLIQVADEENSLFHAEKIDFNRANAQLSQFLNAKGFNFSSEYSKALLQEYGGDIRRCLVNLQWKAVADQQKTNDTKIQEQTNIGHNKHVGEIMSQADLLSYADMINNSIKWKSNIVGDKDRTLNYPISSKDFTALSDEERLALDYMVDYRQHLHDHLRTALLPFETNISESLFQSIDDPHTGKVLDCNKIMDKTTPEVVSYLGSRVPDKMSLNGEQSAPVRMTRNSRKVREILDRFSDGPIESNSDFEGVYLGLKAAMTRHQISQEVIPYVVEVAKHDQAQKNKNKVIFETALQREESLSGTEVVKVLLQNHAFHPIWFNGEPSPVLEAWKSPLNAFNKNM</sequence>
<gene>
    <name evidence="1" type="ORF">LALA0_S06e06436g</name>
</gene>
<reference evidence="1 2" key="1">
    <citation type="submission" date="2014-12" db="EMBL/GenBank/DDBJ databases">
        <authorList>
            <person name="Neuveglise Cecile"/>
        </authorList>
    </citation>
    <scope>NUCLEOTIDE SEQUENCE [LARGE SCALE GENOMIC DNA]</scope>
    <source>
        <strain evidence="1 2">CBS 12615</strain>
    </source>
</reference>
<dbReference type="Gene3D" id="3.40.50.300">
    <property type="entry name" value="P-loop containing nucleotide triphosphate hydrolases"/>
    <property type="match status" value="1"/>
</dbReference>
<protein>
    <submittedName>
        <fullName evidence="1">LALA0S06e06436g1_1</fullName>
    </submittedName>
</protein>
<dbReference type="AlphaFoldDB" id="A0A0C7MYQ7"/>
<dbReference type="GO" id="GO:0003677">
    <property type="term" value="F:DNA binding"/>
    <property type="evidence" value="ECO:0007669"/>
    <property type="project" value="TreeGrafter"/>
</dbReference>
<keyword evidence="2" id="KW-1185">Reference proteome</keyword>
<name>A0A0C7MYQ7_9SACH</name>
<dbReference type="InterPro" id="IPR027417">
    <property type="entry name" value="P-loop_NTPase"/>
</dbReference>
<dbReference type="STRING" id="1245769.A0A0C7MYQ7"/>
<dbReference type="Proteomes" id="UP000054304">
    <property type="component" value="Unassembled WGS sequence"/>
</dbReference>
<organism evidence="1 2">
    <name type="scientific">Lachancea lanzarotensis</name>
    <dbReference type="NCBI Taxonomy" id="1245769"/>
    <lineage>
        <taxon>Eukaryota</taxon>
        <taxon>Fungi</taxon>
        <taxon>Dikarya</taxon>
        <taxon>Ascomycota</taxon>
        <taxon>Saccharomycotina</taxon>
        <taxon>Saccharomycetes</taxon>
        <taxon>Saccharomycetales</taxon>
        <taxon>Saccharomycetaceae</taxon>
        <taxon>Lachancea</taxon>
    </lineage>
</organism>
<dbReference type="PANTHER" id="PTHR23389">
    <property type="entry name" value="CHROMOSOME TRANSMISSION FIDELITY FACTOR 18"/>
    <property type="match status" value="1"/>
</dbReference>
<evidence type="ECO:0000313" key="1">
    <source>
        <dbReference type="EMBL" id="CEP62901.1"/>
    </source>
</evidence>
<evidence type="ECO:0000313" key="2">
    <source>
        <dbReference type="Proteomes" id="UP000054304"/>
    </source>
</evidence>
<dbReference type="GO" id="GO:0005634">
    <property type="term" value="C:nucleus"/>
    <property type="evidence" value="ECO:0007669"/>
    <property type="project" value="TreeGrafter"/>
</dbReference>
<dbReference type="PANTHER" id="PTHR23389:SF11">
    <property type="entry name" value="TELOMERE LENGTH REGULATION PROTEIN ELG1"/>
    <property type="match status" value="1"/>
</dbReference>